<dbReference type="InterPro" id="IPR008978">
    <property type="entry name" value="HSP20-like_chaperone"/>
</dbReference>
<dbReference type="SUPFAM" id="SSF49764">
    <property type="entry name" value="HSP20-like chaperones"/>
    <property type="match status" value="1"/>
</dbReference>
<dbReference type="PROSITE" id="PS01031">
    <property type="entry name" value="SHSP"/>
    <property type="match status" value="1"/>
</dbReference>
<dbReference type="Gene3D" id="2.60.40.790">
    <property type="match status" value="1"/>
</dbReference>
<name>A0A151Z4K2_TIELA</name>
<dbReference type="AlphaFoldDB" id="A0A151Z4K2"/>
<organism evidence="6 7">
    <name type="scientific">Tieghemostelium lacteum</name>
    <name type="common">Slime mold</name>
    <name type="synonym">Dictyostelium lacteum</name>
    <dbReference type="NCBI Taxonomy" id="361077"/>
    <lineage>
        <taxon>Eukaryota</taxon>
        <taxon>Amoebozoa</taxon>
        <taxon>Evosea</taxon>
        <taxon>Eumycetozoa</taxon>
        <taxon>Dictyostelia</taxon>
        <taxon>Dictyosteliales</taxon>
        <taxon>Raperosteliaceae</taxon>
        <taxon>Tieghemostelium</taxon>
    </lineage>
</organism>
<dbReference type="CDD" id="cd06464">
    <property type="entry name" value="ACD_sHsps-like"/>
    <property type="match status" value="1"/>
</dbReference>
<accession>A0A151Z4K2</accession>
<keyword evidence="7" id="KW-1185">Reference proteome</keyword>
<evidence type="ECO:0000313" key="7">
    <source>
        <dbReference type="Proteomes" id="UP000076078"/>
    </source>
</evidence>
<proteinExistence type="inferred from homology"/>
<dbReference type="OMA" id="MDWGWKP"/>
<feature type="region of interest" description="Disordered" evidence="4">
    <location>
        <begin position="393"/>
        <end position="412"/>
    </location>
</feature>
<dbReference type="InterPro" id="IPR002068">
    <property type="entry name" value="A-crystallin/Hsp20_dom"/>
</dbReference>
<dbReference type="STRING" id="361077.A0A151Z4K2"/>
<evidence type="ECO:0000256" key="1">
    <source>
        <dbReference type="ARBA" id="ARBA00023016"/>
    </source>
</evidence>
<feature type="domain" description="SHSP" evidence="5">
    <location>
        <begin position="35"/>
        <end position="148"/>
    </location>
</feature>
<keyword evidence="1 6" id="KW-0346">Stress response</keyword>
<comment type="caution">
    <text evidence="6">The sequence shown here is derived from an EMBL/GenBank/DDBJ whole genome shotgun (WGS) entry which is preliminary data.</text>
</comment>
<gene>
    <name evidence="6" type="ORF">DLAC_10649</name>
</gene>
<evidence type="ECO:0000259" key="5">
    <source>
        <dbReference type="PROSITE" id="PS01031"/>
    </source>
</evidence>
<reference evidence="6 7" key="1">
    <citation type="submission" date="2015-12" db="EMBL/GenBank/DDBJ databases">
        <title>Dictyostelia acquired genes for synthesis and detection of signals that induce cell-type specialization by lateral gene transfer from prokaryotes.</title>
        <authorList>
            <person name="Gloeckner G."/>
            <person name="Schaap P."/>
        </authorList>
    </citation>
    <scope>NUCLEOTIDE SEQUENCE [LARGE SCALE GENOMIC DNA]</scope>
    <source>
        <strain evidence="6 7">TK</strain>
    </source>
</reference>
<feature type="compositionally biased region" description="Basic and acidic residues" evidence="4">
    <location>
        <begin position="394"/>
        <end position="411"/>
    </location>
</feature>
<dbReference type="OrthoDB" id="1431247at2759"/>
<evidence type="ECO:0000313" key="6">
    <source>
        <dbReference type="EMBL" id="KYQ88847.1"/>
    </source>
</evidence>
<dbReference type="Proteomes" id="UP000076078">
    <property type="component" value="Unassembled WGS sequence"/>
</dbReference>
<evidence type="ECO:0000256" key="4">
    <source>
        <dbReference type="SAM" id="MobiDB-lite"/>
    </source>
</evidence>
<dbReference type="InterPro" id="IPR031107">
    <property type="entry name" value="Small_HSP"/>
</dbReference>
<dbReference type="InParanoid" id="A0A151Z4K2"/>
<evidence type="ECO:0000256" key="2">
    <source>
        <dbReference type="PROSITE-ProRule" id="PRU00285"/>
    </source>
</evidence>
<dbReference type="FunCoup" id="A0A151Z4K2">
    <property type="interactions" value="109"/>
</dbReference>
<dbReference type="EMBL" id="LODT01000047">
    <property type="protein sequence ID" value="KYQ88847.1"/>
    <property type="molecule type" value="Genomic_DNA"/>
</dbReference>
<dbReference type="Pfam" id="PF00011">
    <property type="entry name" value="HSP20"/>
    <property type="match status" value="1"/>
</dbReference>
<protein>
    <submittedName>
        <fullName evidence="6">Heat shock protein Hsp20 domain-containing protein</fullName>
    </submittedName>
</protein>
<sequence>MSNWFMHPLEELSHLRHTLDETLKGWTTPFAANPSLDWGWKPRMDICENRSYFKILLELPGFSKEDLDVQVNGRFLSIKGSKQEYKDSEWKFHRRERYSGGEFHRAVALPEGIDGSSIQAKFQGGVLSLTIPKSGGKNTQHISLLGLEEHGSRNFVIQQEEEERRRRMEENDPHLSRTAWAAGRIGTVIDEERERQRRIKEIDHFYKKASMESLRLTQMAETKERARRIKDTKGESDKKRIARRVSTFIKPLGANPKSRLTKISPMYNQKKSYSTFKNNSFQTFNKGSVFQGFQGKFQNGSPYSYPGFGRSRVISHLEEKERQRRISDKKVQQLQKVLAKRVSSMILNANGLKSLKHNSQYSDVVKINSGNKNNFYQYNDNVSFNFKVRSNSKNLEEKERQRRIADKKKQQQDLALAKKVSNMIKGSSGVLNLKHTYNNNKNSFFNIEKERQKRLIDMIGNATF</sequence>
<dbReference type="PANTHER" id="PTHR11527">
    <property type="entry name" value="HEAT-SHOCK PROTEIN 20 FAMILY MEMBER"/>
    <property type="match status" value="1"/>
</dbReference>
<comment type="similarity">
    <text evidence="2 3">Belongs to the small heat shock protein (HSP20) family.</text>
</comment>
<evidence type="ECO:0000256" key="3">
    <source>
        <dbReference type="RuleBase" id="RU003616"/>
    </source>
</evidence>